<comment type="caution">
    <text evidence="1">The sequence shown here is derived from an EMBL/GenBank/DDBJ whole genome shotgun (WGS) entry which is preliminary data.</text>
</comment>
<name>A0A9D1HXK1_9ACTN</name>
<dbReference type="Proteomes" id="UP000824078">
    <property type="component" value="Unassembled WGS sequence"/>
</dbReference>
<evidence type="ECO:0000313" key="1">
    <source>
        <dbReference type="EMBL" id="HIU24433.1"/>
    </source>
</evidence>
<sequence>MPSWNIHTAHVERLLAEYDQEELGIHDVNCFLFGNLVPDIYVGYMVAHTTRTIPYGATHLTDPTFMPLPDADLFWDSYVVSRPGLQEATDLTLGAWAHLVADRCYNGAVRRVIANKDLPHGDELRIRKQADFDAFGRMLTITSVPHETDELLRQAQAFPQYPLAQSDVLAALDAAKTIVDKNREEHLAEEPDWNLLDAAFFAQTFEETHQAIATQLQKRAQGLL</sequence>
<reference evidence="1" key="2">
    <citation type="journal article" date="2021" name="PeerJ">
        <title>Extensive microbial diversity within the chicken gut microbiome revealed by metagenomics and culture.</title>
        <authorList>
            <person name="Gilroy R."/>
            <person name="Ravi A."/>
            <person name="Getino M."/>
            <person name="Pursley I."/>
            <person name="Horton D.L."/>
            <person name="Alikhan N.F."/>
            <person name="Baker D."/>
            <person name="Gharbi K."/>
            <person name="Hall N."/>
            <person name="Watson M."/>
            <person name="Adriaenssens E.M."/>
            <person name="Foster-Nyarko E."/>
            <person name="Jarju S."/>
            <person name="Secka A."/>
            <person name="Antonio M."/>
            <person name="Oren A."/>
            <person name="Chaudhuri R.R."/>
            <person name="La Ragione R."/>
            <person name="Hildebrand F."/>
            <person name="Pallen M.J."/>
        </authorList>
    </citation>
    <scope>NUCLEOTIDE SEQUENCE</scope>
    <source>
        <strain evidence="1">ChiHjej12B11-29160</strain>
    </source>
</reference>
<gene>
    <name evidence="1" type="ORF">IAD17_05880</name>
</gene>
<dbReference type="EMBL" id="DVMQ01000017">
    <property type="protein sequence ID" value="HIU24433.1"/>
    <property type="molecule type" value="Genomic_DNA"/>
</dbReference>
<organism evidence="1 2">
    <name type="scientific">Candidatus Coprovicinus avistercoris</name>
    <dbReference type="NCBI Taxonomy" id="2840754"/>
    <lineage>
        <taxon>Bacteria</taxon>
        <taxon>Bacillati</taxon>
        <taxon>Actinomycetota</taxon>
        <taxon>Coriobacteriia</taxon>
        <taxon>Coriobacteriales</taxon>
        <taxon>Coriobacteriaceae</taxon>
        <taxon>Coriobacteriaceae incertae sedis</taxon>
        <taxon>Candidatus Coprovicinus</taxon>
    </lineage>
</organism>
<evidence type="ECO:0000313" key="2">
    <source>
        <dbReference type="Proteomes" id="UP000824078"/>
    </source>
</evidence>
<reference evidence="1" key="1">
    <citation type="submission" date="2020-10" db="EMBL/GenBank/DDBJ databases">
        <authorList>
            <person name="Gilroy R."/>
        </authorList>
    </citation>
    <scope>NUCLEOTIDE SEQUENCE</scope>
    <source>
        <strain evidence="1">ChiHjej12B11-29160</strain>
    </source>
</reference>
<evidence type="ECO:0008006" key="3">
    <source>
        <dbReference type="Google" id="ProtNLM"/>
    </source>
</evidence>
<dbReference type="AlphaFoldDB" id="A0A9D1HXK1"/>
<protein>
    <recommendedName>
        <fullName evidence="3">Phospholipase C/D domain-containing protein</fullName>
    </recommendedName>
</protein>
<accession>A0A9D1HXK1</accession>
<proteinExistence type="predicted"/>